<dbReference type="PANTHER" id="PTHR42648:SF27">
    <property type="entry name" value="RNA-DIRECTED DNA POLYMERASE"/>
    <property type="match status" value="1"/>
</dbReference>
<evidence type="ECO:0000313" key="3">
    <source>
        <dbReference type="EMBL" id="SGY77710.1"/>
    </source>
</evidence>
<accession>A0A2X0MBB9</accession>
<feature type="region of interest" description="Disordered" evidence="1">
    <location>
        <begin position="188"/>
        <end position="208"/>
    </location>
</feature>
<dbReference type="InterPro" id="IPR036397">
    <property type="entry name" value="RNaseH_sf"/>
</dbReference>
<dbReference type="PANTHER" id="PTHR42648">
    <property type="entry name" value="TRANSPOSASE, PUTATIVE-RELATED"/>
    <property type="match status" value="1"/>
</dbReference>
<dbReference type="Proteomes" id="UP000249464">
    <property type="component" value="Unassembled WGS sequence"/>
</dbReference>
<keyword evidence="4" id="KW-1185">Reference proteome</keyword>
<feature type="domain" description="Retroviral polymerase SH3-like" evidence="2">
    <location>
        <begin position="134"/>
        <end position="175"/>
    </location>
</feature>
<dbReference type="InterPro" id="IPR057670">
    <property type="entry name" value="SH3_retrovirus"/>
</dbReference>
<evidence type="ECO:0000313" key="4">
    <source>
        <dbReference type="Proteomes" id="UP000249464"/>
    </source>
</evidence>
<protein>
    <submittedName>
        <fullName evidence="3">BQ5605_C005g03705 protein</fullName>
    </submittedName>
</protein>
<dbReference type="Gene3D" id="3.30.420.10">
    <property type="entry name" value="Ribonuclease H-like superfamily/Ribonuclease H"/>
    <property type="match status" value="1"/>
</dbReference>
<dbReference type="SUPFAM" id="SSF53098">
    <property type="entry name" value="Ribonuclease H-like"/>
    <property type="match status" value="1"/>
</dbReference>
<reference evidence="3 4" key="1">
    <citation type="submission" date="2016-11" db="EMBL/GenBank/DDBJ databases">
        <authorList>
            <person name="Jaros S."/>
            <person name="Januszkiewicz K."/>
            <person name="Wedrychowicz H."/>
        </authorList>
    </citation>
    <scope>NUCLEOTIDE SEQUENCE [LARGE SCALE GENOMIC DNA]</scope>
</reference>
<name>A0A2X0MBB9_9BASI</name>
<gene>
    <name evidence="3" type="primary">BQ5605_C005g03705</name>
    <name evidence="3" type="ORF">BQ5605_C005G03705</name>
</gene>
<dbReference type="GO" id="GO:0003676">
    <property type="term" value="F:nucleic acid binding"/>
    <property type="evidence" value="ECO:0007669"/>
    <property type="project" value="InterPro"/>
</dbReference>
<dbReference type="STRING" id="796604.A0A2X0MBB9"/>
<dbReference type="InterPro" id="IPR012337">
    <property type="entry name" value="RNaseH-like_sf"/>
</dbReference>
<evidence type="ECO:0000256" key="1">
    <source>
        <dbReference type="SAM" id="MobiDB-lite"/>
    </source>
</evidence>
<sequence length="208" mass="22778">MDLWGPAKSNATRAIQDLVAFSCVHGEFVNKQLDGWLASRGVVHELLAPYKHGQMGLQEHSWCSIFDKVRTSLAQSGLPLFLWEEAAHAAVYALNLMATPVLDNSTPDLVLHTSSDPVAEHRCPRGSRLRVWGCRVLVPLLPEQRGHKLAPRSCHCFFVGYSQTSQAWRFYCEESTLRSAQDLGARIEPGASAQGLGARSEPGASAQG</sequence>
<dbReference type="InterPro" id="IPR039537">
    <property type="entry name" value="Retrotran_Ty1/copia-like"/>
</dbReference>
<proteinExistence type="predicted"/>
<organism evidence="3 4">
    <name type="scientific">Microbotryum silenes-dioicae</name>
    <dbReference type="NCBI Taxonomy" id="796604"/>
    <lineage>
        <taxon>Eukaryota</taxon>
        <taxon>Fungi</taxon>
        <taxon>Dikarya</taxon>
        <taxon>Basidiomycota</taxon>
        <taxon>Pucciniomycotina</taxon>
        <taxon>Microbotryomycetes</taxon>
        <taxon>Microbotryales</taxon>
        <taxon>Microbotryaceae</taxon>
        <taxon>Microbotryum</taxon>
    </lineage>
</organism>
<evidence type="ECO:0000259" key="2">
    <source>
        <dbReference type="Pfam" id="PF25597"/>
    </source>
</evidence>
<dbReference type="AlphaFoldDB" id="A0A2X0MBB9"/>
<dbReference type="Pfam" id="PF25597">
    <property type="entry name" value="SH3_retrovirus"/>
    <property type="match status" value="1"/>
</dbReference>
<dbReference type="EMBL" id="FQNC01000047">
    <property type="protein sequence ID" value="SGY77710.1"/>
    <property type="molecule type" value="Genomic_DNA"/>
</dbReference>